<feature type="region of interest" description="Disordered" evidence="1">
    <location>
        <begin position="60"/>
        <end position="85"/>
    </location>
</feature>
<protein>
    <submittedName>
        <fullName evidence="3">Uncharacterized protein</fullName>
    </submittedName>
</protein>
<gene>
    <name evidence="3" type="ORF">NX773_00570</name>
</gene>
<evidence type="ECO:0000256" key="2">
    <source>
        <dbReference type="SAM" id="SignalP"/>
    </source>
</evidence>
<keyword evidence="2" id="KW-0732">Signal</keyword>
<feature type="chain" id="PRO_5046231767" evidence="2">
    <location>
        <begin position="23"/>
        <end position="389"/>
    </location>
</feature>
<reference evidence="3 4" key="1">
    <citation type="submission" date="2022-08" db="EMBL/GenBank/DDBJ databases">
        <title>Reclassification of Massilia species as members of the genera Telluria, Duganella, Pseudoduganella, Mokoshia gen. nov. and Zemynaea gen. nov. using orthogonal and non-orthogonal genome-based approaches.</title>
        <authorList>
            <person name="Bowman J.P."/>
        </authorList>
    </citation>
    <scope>NUCLEOTIDE SEQUENCE [LARGE SCALE GENOMIC DNA]</scope>
    <source>
        <strain evidence="3 4">JCM 31607</strain>
    </source>
</reference>
<name>A0ABT2BDP4_9BURK</name>
<comment type="caution">
    <text evidence="3">The sequence shown here is derived from an EMBL/GenBank/DDBJ whole genome shotgun (WGS) entry which is preliminary data.</text>
</comment>
<organism evidence="3 4">
    <name type="scientific">Massilia solisilvae</name>
    <dbReference type="NCBI Taxonomy" id="1811225"/>
    <lineage>
        <taxon>Bacteria</taxon>
        <taxon>Pseudomonadati</taxon>
        <taxon>Pseudomonadota</taxon>
        <taxon>Betaproteobacteria</taxon>
        <taxon>Burkholderiales</taxon>
        <taxon>Oxalobacteraceae</taxon>
        <taxon>Telluria group</taxon>
        <taxon>Massilia</taxon>
    </lineage>
</organism>
<keyword evidence="4" id="KW-1185">Reference proteome</keyword>
<evidence type="ECO:0000256" key="1">
    <source>
        <dbReference type="SAM" id="MobiDB-lite"/>
    </source>
</evidence>
<sequence length="389" mass="42920">MNNKRLIVAGLISVLCLTGLIAATPSSGPDMTVTYTNTIKDVDVNIKSARLADGTDFPHAGALSGASGPNDNPLSGGATMGAAPDGRNLPEYVDFEWRESPTSPPDPTPTDPFSQAHKDWETKMMAEFYSHPIKKQRVFIRSRIPANVVSAVVEANRHTPKGELDEASIQVWFIWTDYGIKLRWAIWHRLGAQYYSHQGGDEIIPAGTTMIAAYSNTIKNDAFTIDPGGTSSDGRPRRYPASASGSVFSGSPNIAYTNRPISGGEMLMAFESEPELPEYVEFKWRSPPTAVPPHEAGESLTAYHLRFNAIYGALPSKRERIEVRSRIPQEVRDEIDSSTRNALPHKLPSSVIYLYFIWTDSGIKLHWRLKRSKPDGTFMTVRDGGDDLP</sequence>
<feature type="region of interest" description="Disordered" evidence="1">
    <location>
        <begin position="225"/>
        <end position="245"/>
    </location>
</feature>
<evidence type="ECO:0000313" key="3">
    <source>
        <dbReference type="EMBL" id="MCS0606657.1"/>
    </source>
</evidence>
<dbReference type="Proteomes" id="UP001205861">
    <property type="component" value="Unassembled WGS sequence"/>
</dbReference>
<feature type="signal peptide" evidence="2">
    <location>
        <begin position="1"/>
        <end position="22"/>
    </location>
</feature>
<dbReference type="EMBL" id="JANUGV010000001">
    <property type="protein sequence ID" value="MCS0606657.1"/>
    <property type="molecule type" value="Genomic_DNA"/>
</dbReference>
<accession>A0ABT2BDP4</accession>
<dbReference type="RefSeq" id="WP_258854462.1">
    <property type="nucleotide sequence ID" value="NZ_JANUGV010000001.1"/>
</dbReference>
<evidence type="ECO:0000313" key="4">
    <source>
        <dbReference type="Proteomes" id="UP001205861"/>
    </source>
</evidence>
<proteinExistence type="predicted"/>